<dbReference type="GO" id="GO:0005886">
    <property type="term" value="C:plasma membrane"/>
    <property type="evidence" value="ECO:0007669"/>
    <property type="project" value="TreeGrafter"/>
</dbReference>
<feature type="transmembrane region" description="Helical" evidence="6">
    <location>
        <begin position="517"/>
        <end position="535"/>
    </location>
</feature>
<dbReference type="Proteomes" id="UP000054270">
    <property type="component" value="Unassembled WGS sequence"/>
</dbReference>
<feature type="transmembrane region" description="Helical" evidence="6">
    <location>
        <begin position="274"/>
        <end position="293"/>
    </location>
</feature>
<evidence type="ECO:0000256" key="3">
    <source>
        <dbReference type="ARBA" id="ARBA00022989"/>
    </source>
</evidence>
<feature type="transmembrane region" description="Helical" evidence="6">
    <location>
        <begin position="243"/>
        <end position="262"/>
    </location>
</feature>
<dbReference type="InterPro" id="IPR036259">
    <property type="entry name" value="MFS_trans_sf"/>
</dbReference>
<dbReference type="InterPro" id="IPR011701">
    <property type="entry name" value="MFS"/>
</dbReference>
<dbReference type="PROSITE" id="PS50850">
    <property type="entry name" value="MFS"/>
    <property type="match status" value="1"/>
</dbReference>
<evidence type="ECO:0000259" key="7">
    <source>
        <dbReference type="PROSITE" id="PS50850"/>
    </source>
</evidence>
<comment type="subcellular location">
    <subcellularLocation>
        <location evidence="1">Membrane</location>
        <topology evidence="1">Multi-pass membrane protein</topology>
    </subcellularLocation>
</comment>
<feature type="transmembrane region" description="Helical" evidence="6">
    <location>
        <begin position="47"/>
        <end position="67"/>
    </location>
</feature>
<feature type="transmembrane region" description="Helical" evidence="6">
    <location>
        <begin position="442"/>
        <end position="465"/>
    </location>
</feature>
<evidence type="ECO:0000256" key="2">
    <source>
        <dbReference type="ARBA" id="ARBA00022692"/>
    </source>
</evidence>
<feature type="domain" description="Major facilitator superfamily (MFS) profile" evidence="7">
    <location>
        <begin position="45"/>
        <end position="540"/>
    </location>
</feature>
<dbReference type="SUPFAM" id="SSF103473">
    <property type="entry name" value="MFS general substrate transporter"/>
    <property type="match status" value="1"/>
</dbReference>
<accession>A0A0D2L983</accession>
<dbReference type="PANTHER" id="PTHR23501:SF198">
    <property type="entry name" value="AZOLE RESISTANCE PROTEIN 1-RELATED"/>
    <property type="match status" value="1"/>
</dbReference>
<dbReference type="PANTHER" id="PTHR23501">
    <property type="entry name" value="MAJOR FACILITATOR SUPERFAMILY"/>
    <property type="match status" value="1"/>
</dbReference>
<dbReference type="Pfam" id="PF07690">
    <property type="entry name" value="MFS_1"/>
    <property type="match status" value="1"/>
</dbReference>
<keyword evidence="9" id="KW-1185">Reference proteome</keyword>
<dbReference type="GO" id="GO:0022857">
    <property type="term" value="F:transmembrane transporter activity"/>
    <property type="evidence" value="ECO:0007669"/>
    <property type="project" value="InterPro"/>
</dbReference>
<dbReference type="OMA" id="CMALANI"/>
<keyword evidence="3 6" id="KW-1133">Transmembrane helix</keyword>
<evidence type="ECO:0000256" key="4">
    <source>
        <dbReference type="ARBA" id="ARBA00023136"/>
    </source>
</evidence>
<keyword evidence="2 6" id="KW-0812">Transmembrane</keyword>
<feature type="transmembrane region" description="Helical" evidence="6">
    <location>
        <begin position="115"/>
        <end position="134"/>
    </location>
</feature>
<proteinExistence type="predicted"/>
<name>A0A0D2L983_HYPSF</name>
<dbReference type="PRINTS" id="PR01036">
    <property type="entry name" value="TCRTETB"/>
</dbReference>
<feature type="transmembrane region" description="Helical" evidence="6">
    <location>
        <begin position="376"/>
        <end position="395"/>
    </location>
</feature>
<feature type="transmembrane region" description="Helical" evidence="6">
    <location>
        <begin position="313"/>
        <end position="332"/>
    </location>
</feature>
<evidence type="ECO:0000256" key="1">
    <source>
        <dbReference type="ARBA" id="ARBA00004141"/>
    </source>
</evidence>
<sequence length="549" mass="58352">MAQISEEKADRKDEFTEDVSKAEESNASAVGTESDEDISTIVTGSRLALIFGAFMMAFSLVALDQTILSTALPTIASRFNAVGDISWIASAYFLPQAGFMLFFGRVLAIAPAKSVFLVTVGIFELGSLFCAVAPSVDFLIFGRAVAGLGGAGMWVSIMSIIARITTMQQRPVLMGLFGAVFAVASVIGPLIGGAFSDHVSWRWCFYINLPMGAVALLGIVLILPNHPPTTKSKESQLRVWLNLDWIGTFLSVAVVIMFMLPLQWAGSQKPWTDPAVISMLVLSVVPVIIFVLWEKRRGEQAVLPLSFFNRRNICGAFLEAGFTQIGFVVAIYYLPLLYQIRGHSATKSGIDILPFMISVVLAALISGALVAKTGQVWPFMFIGPIVAAVGFGLLFTTDANTPLGKLIGFQILAGVGLGSILQNSVIIAQAEYADNEALVPQATSLITFMQIVGSAIGLAIAGGIFSSQLRTQLTLHAPALSADTRSAVLSSIEAISTLDAADKALVKAAYSAAIDRMFLIAVAGCGVGSLMSLIIRRRKIVVRSGAAAL</sequence>
<feature type="transmembrane region" description="Helical" evidence="6">
    <location>
        <begin position="203"/>
        <end position="223"/>
    </location>
</feature>
<gene>
    <name evidence="8" type="ORF">HYPSUDRAFT_39590</name>
</gene>
<dbReference type="STRING" id="945553.A0A0D2L983"/>
<feature type="region of interest" description="Disordered" evidence="5">
    <location>
        <begin position="1"/>
        <end position="32"/>
    </location>
</feature>
<dbReference type="Gene3D" id="1.20.1720.10">
    <property type="entry name" value="Multidrug resistance protein D"/>
    <property type="match status" value="1"/>
</dbReference>
<feature type="transmembrane region" description="Helical" evidence="6">
    <location>
        <begin position="173"/>
        <end position="191"/>
    </location>
</feature>
<evidence type="ECO:0000256" key="5">
    <source>
        <dbReference type="SAM" id="MobiDB-lite"/>
    </source>
</evidence>
<evidence type="ECO:0000313" key="9">
    <source>
        <dbReference type="Proteomes" id="UP000054270"/>
    </source>
</evidence>
<dbReference type="OrthoDB" id="10021397at2759"/>
<dbReference type="CDD" id="cd17502">
    <property type="entry name" value="MFS_Azr1_MDR_like"/>
    <property type="match status" value="1"/>
</dbReference>
<feature type="transmembrane region" description="Helical" evidence="6">
    <location>
        <begin position="352"/>
        <end position="371"/>
    </location>
</feature>
<protein>
    <recommendedName>
        <fullName evidence="7">Major facilitator superfamily (MFS) profile domain-containing protein</fullName>
    </recommendedName>
</protein>
<feature type="compositionally biased region" description="Basic and acidic residues" evidence="5">
    <location>
        <begin position="1"/>
        <end position="24"/>
    </location>
</feature>
<dbReference type="AlphaFoldDB" id="A0A0D2L983"/>
<evidence type="ECO:0000256" key="6">
    <source>
        <dbReference type="SAM" id="Phobius"/>
    </source>
</evidence>
<keyword evidence="4 6" id="KW-0472">Membrane</keyword>
<dbReference type="Gene3D" id="1.20.1250.20">
    <property type="entry name" value="MFS general substrate transporter like domains"/>
    <property type="match status" value="1"/>
</dbReference>
<feature type="transmembrane region" description="Helical" evidence="6">
    <location>
        <begin position="140"/>
        <end position="161"/>
    </location>
</feature>
<dbReference type="InterPro" id="IPR020846">
    <property type="entry name" value="MFS_dom"/>
</dbReference>
<organism evidence="8 9">
    <name type="scientific">Hypholoma sublateritium (strain FD-334 SS-4)</name>
    <dbReference type="NCBI Taxonomy" id="945553"/>
    <lineage>
        <taxon>Eukaryota</taxon>
        <taxon>Fungi</taxon>
        <taxon>Dikarya</taxon>
        <taxon>Basidiomycota</taxon>
        <taxon>Agaricomycotina</taxon>
        <taxon>Agaricomycetes</taxon>
        <taxon>Agaricomycetidae</taxon>
        <taxon>Agaricales</taxon>
        <taxon>Agaricineae</taxon>
        <taxon>Strophariaceae</taxon>
        <taxon>Hypholoma</taxon>
    </lineage>
</organism>
<reference evidence="9" key="1">
    <citation type="submission" date="2014-04" db="EMBL/GenBank/DDBJ databases">
        <title>Evolutionary Origins and Diversification of the Mycorrhizal Mutualists.</title>
        <authorList>
            <consortium name="DOE Joint Genome Institute"/>
            <consortium name="Mycorrhizal Genomics Consortium"/>
            <person name="Kohler A."/>
            <person name="Kuo A."/>
            <person name="Nagy L.G."/>
            <person name="Floudas D."/>
            <person name="Copeland A."/>
            <person name="Barry K.W."/>
            <person name="Cichocki N."/>
            <person name="Veneault-Fourrey C."/>
            <person name="LaButti K."/>
            <person name="Lindquist E.A."/>
            <person name="Lipzen A."/>
            <person name="Lundell T."/>
            <person name="Morin E."/>
            <person name="Murat C."/>
            <person name="Riley R."/>
            <person name="Ohm R."/>
            <person name="Sun H."/>
            <person name="Tunlid A."/>
            <person name="Henrissat B."/>
            <person name="Grigoriev I.V."/>
            <person name="Hibbett D.S."/>
            <person name="Martin F."/>
        </authorList>
    </citation>
    <scope>NUCLEOTIDE SEQUENCE [LARGE SCALE GENOMIC DNA]</scope>
    <source>
        <strain evidence="9">FD-334 SS-4</strain>
    </source>
</reference>
<evidence type="ECO:0000313" key="8">
    <source>
        <dbReference type="EMBL" id="KJA23757.1"/>
    </source>
</evidence>
<feature type="transmembrane region" description="Helical" evidence="6">
    <location>
        <begin position="87"/>
        <end position="108"/>
    </location>
</feature>
<dbReference type="EMBL" id="KN817541">
    <property type="protein sequence ID" value="KJA23757.1"/>
    <property type="molecule type" value="Genomic_DNA"/>
</dbReference>
<feature type="transmembrane region" description="Helical" evidence="6">
    <location>
        <begin position="407"/>
        <end position="430"/>
    </location>
</feature>